<evidence type="ECO:0000313" key="3">
    <source>
        <dbReference type="EMBL" id="KAA9356429.1"/>
    </source>
</evidence>
<keyword evidence="1" id="KW-0472">Membrane</keyword>
<keyword evidence="4" id="KW-1185">Reference proteome</keyword>
<reference evidence="3 4" key="1">
    <citation type="submission" date="2019-09" db="EMBL/GenBank/DDBJ databases">
        <title>Genome Sequence of Larkinella sp MA1.</title>
        <authorList>
            <person name="Srinivasan S."/>
        </authorList>
    </citation>
    <scope>NUCLEOTIDE SEQUENCE [LARGE SCALE GENOMIC DNA]</scope>
    <source>
        <strain evidence="3 4">MA1</strain>
    </source>
</reference>
<evidence type="ECO:0000259" key="2">
    <source>
        <dbReference type="Pfam" id="PF06580"/>
    </source>
</evidence>
<feature type="transmembrane region" description="Helical" evidence="1">
    <location>
        <begin position="48"/>
        <end position="67"/>
    </location>
</feature>
<organism evidence="3 4">
    <name type="scientific">Larkinella humicola</name>
    <dbReference type="NCBI Taxonomy" id="2607654"/>
    <lineage>
        <taxon>Bacteria</taxon>
        <taxon>Pseudomonadati</taxon>
        <taxon>Bacteroidota</taxon>
        <taxon>Cytophagia</taxon>
        <taxon>Cytophagales</taxon>
        <taxon>Spirosomataceae</taxon>
        <taxon>Larkinella</taxon>
    </lineage>
</organism>
<dbReference type="InterPro" id="IPR036890">
    <property type="entry name" value="HATPase_C_sf"/>
</dbReference>
<comment type="caution">
    <text evidence="3">The sequence shown here is derived from an EMBL/GenBank/DDBJ whole genome shotgun (WGS) entry which is preliminary data.</text>
</comment>
<dbReference type="GO" id="GO:0000155">
    <property type="term" value="F:phosphorelay sensor kinase activity"/>
    <property type="evidence" value="ECO:0007669"/>
    <property type="project" value="InterPro"/>
</dbReference>
<keyword evidence="1" id="KW-0812">Transmembrane</keyword>
<protein>
    <recommendedName>
        <fullName evidence="2">Signal transduction histidine kinase internal region domain-containing protein</fullName>
    </recommendedName>
</protein>
<gene>
    <name evidence="3" type="ORF">F0P93_01360</name>
</gene>
<dbReference type="SUPFAM" id="SSF55874">
    <property type="entry name" value="ATPase domain of HSP90 chaperone/DNA topoisomerase II/histidine kinase"/>
    <property type="match status" value="1"/>
</dbReference>
<dbReference type="InterPro" id="IPR010559">
    <property type="entry name" value="Sig_transdc_His_kin_internal"/>
</dbReference>
<sequence>MKKAENTDFAGLTGLQKHLVFSLITAIPIYLASNLYTQSIVTRDDEEAALAATIFFLGGIYIGRYVSLMWVSKKIPFRLFLNLSLLSILCLCWIFFHADFPLKETRIFLNLILFYLPLFLMSIAIGMLIKLGRITVENQLQESKAVAEQSQSELHLLQSQLSPHFLFNTLNNLYGISISQHEKIPTLLLKLSDLLRYSVYDAKELFVPLRDELSYINNYIDFEKIRIGDRLTLTTSVEDLTHADLKIAPMLLIVFIENAFKHSKNTTEPYISIDIHLKTWGNSILFAVKNSHGATSGESGFLEKNSGLGLANVKKRLDLLYPNAYELTIQNEGGFYQVMLQLKVK</sequence>
<keyword evidence="1" id="KW-1133">Transmembrane helix</keyword>
<feature type="domain" description="Signal transduction histidine kinase internal region" evidence="2">
    <location>
        <begin position="153"/>
        <end position="231"/>
    </location>
</feature>
<dbReference type="InterPro" id="IPR050640">
    <property type="entry name" value="Bact_2-comp_sensor_kinase"/>
</dbReference>
<accession>A0A5N1JP82</accession>
<dbReference type="PANTHER" id="PTHR34220">
    <property type="entry name" value="SENSOR HISTIDINE KINASE YPDA"/>
    <property type="match status" value="1"/>
</dbReference>
<evidence type="ECO:0000313" key="4">
    <source>
        <dbReference type="Proteomes" id="UP000326344"/>
    </source>
</evidence>
<dbReference type="AlphaFoldDB" id="A0A5N1JP82"/>
<feature type="transmembrane region" description="Helical" evidence="1">
    <location>
        <begin position="108"/>
        <end position="129"/>
    </location>
</feature>
<dbReference type="GO" id="GO:0016020">
    <property type="term" value="C:membrane"/>
    <property type="evidence" value="ECO:0007669"/>
    <property type="project" value="InterPro"/>
</dbReference>
<proteinExistence type="predicted"/>
<dbReference type="Gene3D" id="3.30.565.10">
    <property type="entry name" value="Histidine kinase-like ATPase, C-terminal domain"/>
    <property type="match status" value="1"/>
</dbReference>
<name>A0A5N1JP82_9BACT</name>
<evidence type="ECO:0000256" key="1">
    <source>
        <dbReference type="SAM" id="Phobius"/>
    </source>
</evidence>
<feature type="transmembrane region" description="Helical" evidence="1">
    <location>
        <begin position="79"/>
        <end position="96"/>
    </location>
</feature>
<feature type="transmembrane region" description="Helical" evidence="1">
    <location>
        <begin position="20"/>
        <end position="36"/>
    </location>
</feature>
<dbReference type="PANTHER" id="PTHR34220:SF7">
    <property type="entry name" value="SENSOR HISTIDINE KINASE YPDA"/>
    <property type="match status" value="1"/>
</dbReference>
<dbReference type="Proteomes" id="UP000326344">
    <property type="component" value="Unassembled WGS sequence"/>
</dbReference>
<dbReference type="EMBL" id="VTWS01000001">
    <property type="protein sequence ID" value="KAA9356429.1"/>
    <property type="molecule type" value="Genomic_DNA"/>
</dbReference>
<dbReference type="Pfam" id="PF06580">
    <property type="entry name" value="His_kinase"/>
    <property type="match status" value="1"/>
</dbReference>